<accession>A0AAD7BHF9</accession>
<evidence type="ECO:0000313" key="3">
    <source>
        <dbReference type="Proteomes" id="UP001221142"/>
    </source>
</evidence>
<dbReference type="AlphaFoldDB" id="A0AAD7BHF9"/>
<feature type="signal peptide" evidence="1">
    <location>
        <begin position="1"/>
        <end position="18"/>
    </location>
</feature>
<comment type="caution">
    <text evidence="2">The sequence shown here is derived from an EMBL/GenBank/DDBJ whole genome shotgun (WGS) entry which is preliminary data.</text>
</comment>
<name>A0AAD7BHF9_9AGAR</name>
<protein>
    <recommendedName>
        <fullName evidence="4">Phosphatidylglycerol/phosphatidylinositol transfer protein</fullName>
    </recommendedName>
</protein>
<dbReference type="Pfam" id="PF19271">
    <property type="entry name" value="Nis1"/>
    <property type="match status" value="1"/>
</dbReference>
<reference evidence="2" key="1">
    <citation type="submission" date="2023-03" db="EMBL/GenBank/DDBJ databases">
        <title>Massive genome expansion in bonnet fungi (Mycena s.s.) driven by repeated elements and novel gene families across ecological guilds.</title>
        <authorList>
            <consortium name="Lawrence Berkeley National Laboratory"/>
            <person name="Harder C.B."/>
            <person name="Miyauchi S."/>
            <person name="Viragh M."/>
            <person name="Kuo A."/>
            <person name="Thoen E."/>
            <person name="Andreopoulos B."/>
            <person name="Lu D."/>
            <person name="Skrede I."/>
            <person name="Drula E."/>
            <person name="Henrissat B."/>
            <person name="Morin E."/>
            <person name="Kohler A."/>
            <person name="Barry K."/>
            <person name="LaButti K."/>
            <person name="Morin E."/>
            <person name="Salamov A."/>
            <person name="Lipzen A."/>
            <person name="Mereny Z."/>
            <person name="Hegedus B."/>
            <person name="Baldrian P."/>
            <person name="Stursova M."/>
            <person name="Weitz H."/>
            <person name="Taylor A."/>
            <person name="Grigoriev I.V."/>
            <person name="Nagy L.G."/>
            <person name="Martin F."/>
            <person name="Kauserud H."/>
        </authorList>
    </citation>
    <scope>NUCLEOTIDE SEQUENCE</scope>
    <source>
        <strain evidence="2">9284</strain>
    </source>
</reference>
<proteinExistence type="predicted"/>
<evidence type="ECO:0000256" key="1">
    <source>
        <dbReference type="SAM" id="SignalP"/>
    </source>
</evidence>
<dbReference type="Proteomes" id="UP001221142">
    <property type="component" value="Unassembled WGS sequence"/>
</dbReference>
<sequence>MKLLQLPLVALLATTALAQNCVIGGPKNGTHVKPGKNITVEVDRPDSLTGSTEVAIIIGFMSCVGFPNSQCPPPDELIGSVLYNGPYNPQFHTNVTPTKPPYQNFSVMIPTTARKGVAQLSVTHVSLVGAGPFPLLESLNVSLIVQ</sequence>
<keyword evidence="1" id="KW-0732">Signal</keyword>
<dbReference type="EMBL" id="JARKIF010000016">
    <property type="protein sequence ID" value="KAJ7621003.1"/>
    <property type="molecule type" value="Genomic_DNA"/>
</dbReference>
<organism evidence="2 3">
    <name type="scientific">Roridomyces roridus</name>
    <dbReference type="NCBI Taxonomy" id="1738132"/>
    <lineage>
        <taxon>Eukaryota</taxon>
        <taxon>Fungi</taxon>
        <taxon>Dikarya</taxon>
        <taxon>Basidiomycota</taxon>
        <taxon>Agaricomycotina</taxon>
        <taxon>Agaricomycetes</taxon>
        <taxon>Agaricomycetidae</taxon>
        <taxon>Agaricales</taxon>
        <taxon>Marasmiineae</taxon>
        <taxon>Mycenaceae</taxon>
        <taxon>Roridomyces</taxon>
    </lineage>
</organism>
<dbReference type="InterPro" id="IPR045469">
    <property type="entry name" value="Nis1"/>
</dbReference>
<evidence type="ECO:0008006" key="4">
    <source>
        <dbReference type="Google" id="ProtNLM"/>
    </source>
</evidence>
<keyword evidence="3" id="KW-1185">Reference proteome</keyword>
<evidence type="ECO:0000313" key="2">
    <source>
        <dbReference type="EMBL" id="KAJ7621003.1"/>
    </source>
</evidence>
<feature type="chain" id="PRO_5042224447" description="Phosphatidylglycerol/phosphatidylinositol transfer protein" evidence="1">
    <location>
        <begin position="19"/>
        <end position="146"/>
    </location>
</feature>
<gene>
    <name evidence="2" type="ORF">FB45DRAFT_928101</name>
</gene>